<organism evidence="2 3">
    <name type="scientific">Actinocatenispora sera</name>
    <dbReference type="NCBI Taxonomy" id="390989"/>
    <lineage>
        <taxon>Bacteria</taxon>
        <taxon>Bacillati</taxon>
        <taxon>Actinomycetota</taxon>
        <taxon>Actinomycetes</taxon>
        <taxon>Micromonosporales</taxon>
        <taxon>Micromonosporaceae</taxon>
        <taxon>Actinocatenispora</taxon>
    </lineage>
</organism>
<evidence type="ECO:0000313" key="2">
    <source>
        <dbReference type="EMBL" id="BCJ26496.1"/>
    </source>
</evidence>
<reference evidence="2" key="1">
    <citation type="submission" date="2020-08" db="EMBL/GenBank/DDBJ databases">
        <title>Whole genome shotgun sequence of Actinocatenispora sera NBRC 101916.</title>
        <authorList>
            <person name="Komaki H."/>
            <person name="Tamura T."/>
        </authorList>
    </citation>
    <scope>NUCLEOTIDE SEQUENCE</scope>
    <source>
        <strain evidence="2">NBRC 101916</strain>
    </source>
</reference>
<evidence type="ECO:0000313" key="3">
    <source>
        <dbReference type="Proteomes" id="UP000680750"/>
    </source>
</evidence>
<dbReference type="Proteomes" id="UP000680750">
    <property type="component" value="Chromosome"/>
</dbReference>
<keyword evidence="3" id="KW-1185">Reference proteome</keyword>
<accession>A0A810KVZ8</accession>
<dbReference type="AlphaFoldDB" id="A0A810KVZ8"/>
<proteinExistence type="predicted"/>
<dbReference type="KEGG" id="aser:Asera_06040"/>
<dbReference type="EMBL" id="AP023354">
    <property type="protein sequence ID" value="BCJ26496.1"/>
    <property type="molecule type" value="Genomic_DNA"/>
</dbReference>
<feature type="region of interest" description="Disordered" evidence="1">
    <location>
        <begin position="26"/>
        <end position="47"/>
    </location>
</feature>
<evidence type="ECO:0000256" key="1">
    <source>
        <dbReference type="SAM" id="MobiDB-lite"/>
    </source>
</evidence>
<name>A0A810KVZ8_9ACTN</name>
<gene>
    <name evidence="2" type="ORF">Asera_06040</name>
</gene>
<protein>
    <submittedName>
        <fullName evidence="2">Uncharacterized protein</fullName>
    </submittedName>
</protein>
<sequence length="47" mass="5282">MHALLFIVVFALVLGAAQLLGWTRDSRDSKDWHAPEEGQDRQHSHAA</sequence>
<dbReference type="RefSeq" id="WP_157034891.1">
    <property type="nucleotide sequence ID" value="NZ_AP023354.1"/>
</dbReference>